<sequence>MAKTQVARPLHSEWWLSIRRRARWPIGIVWYADGTGRNGEGAKMPLDGNKEEEGDGYVIILCSTDVERVVLGGEAEQKFIKNSSRETARSTRFRRTKRETERLVPLCPSRLTYQTVP</sequence>
<name>A0A540LZB7_MALBA</name>
<accession>A0A540LZB7</accession>
<dbReference type="AlphaFoldDB" id="A0A540LZB7"/>
<reference evidence="1 2" key="1">
    <citation type="journal article" date="2019" name="G3 (Bethesda)">
        <title>Sequencing of a Wild Apple (Malus baccata) Genome Unravels the Differences Between Cultivated and Wild Apple Species Regarding Disease Resistance and Cold Tolerance.</title>
        <authorList>
            <person name="Chen X."/>
        </authorList>
    </citation>
    <scope>NUCLEOTIDE SEQUENCE [LARGE SCALE GENOMIC DNA]</scope>
    <source>
        <strain evidence="2">cv. Shandingzi</strain>
        <tissue evidence="1">Leaves</tissue>
    </source>
</reference>
<keyword evidence="2" id="KW-1185">Reference proteome</keyword>
<evidence type="ECO:0000313" key="1">
    <source>
        <dbReference type="EMBL" id="TQD91834.1"/>
    </source>
</evidence>
<evidence type="ECO:0000313" key="2">
    <source>
        <dbReference type="Proteomes" id="UP000315295"/>
    </source>
</evidence>
<dbReference type="EMBL" id="VIEB01000409">
    <property type="protein sequence ID" value="TQD91834.1"/>
    <property type="molecule type" value="Genomic_DNA"/>
</dbReference>
<comment type="caution">
    <text evidence="1">The sequence shown here is derived from an EMBL/GenBank/DDBJ whole genome shotgun (WGS) entry which is preliminary data.</text>
</comment>
<protein>
    <submittedName>
        <fullName evidence="1">Uncharacterized protein</fullName>
    </submittedName>
</protein>
<organism evidence="1 2">
    <name type="scientific">Malus baccata</name>
    <name type="common">Siberian crab apple</name>
    <name type="synonym">Pyrus baccata</name>
    <dbReference type="NCBI Taxonomy" id="106549"/>
    <lineage>
        <taxon>Eukaryota</taxon>
        <taxon>Viridiplantae</taxon>
        <taxon>Streptophyta</taxon>
        <taxon>Embryophyta</taxon>
        <taxon>Tracheophyta</taxon>
        <taxon>Spermatophyta</taxon>
        <taxon>Magnoliopsida</taxon>
        <taxon>eudicotyledons</taxon>
        <taxon>Gunneridae</taxon>
        <taxon>Pentapetalae</taxon>
        <taxon>rosids</taxon>
        <taxon>fabids</taxon>
        <taxon>Rosales</taxon>
        <taxon>Rosaceae</taxon>
        <taxon>Amygdaloideae</taxon>
        <taxon>Maleae</taxon>
        <taxon>Malus</taxon>
    </lineage>
</organism>
<proteinExistence type="predicted"/>
<dbReference type="Proteomes" id="UP000315295">
    <property type="component" value="Unassembled WGS sequence"/>
</dbReference>
<gene>
    <name evidence="1" type="ORF">C1H46_022676</name>
</gene>